<protein>
    <recommendedName>
        <fullName evidence="8">NB-ARC domain-containing protein</fullName>
    </recommendedName>
</protein>
<dbReference type="Gene3D" id="3.40.50.300">
    <property type="entry name" value="P-loop containing nucleotide triphosphate hydrolases"/>
    <property type="match status" value="1"/>
</dbReference>
<dbReference type="Proteomes" id="UP000324705">
    <property type="component" value="Chromosome 1B"/>
</dbReference>
<dbReference type="PANTHER" id="PTHR23155:SF1122">
    <property type="entry name" value="NB-ARC DOMAIN CONTAINING PROTEIN, EXPRESSED"/>
    <property type="match status" value="1"/>
</dbReference>
<keyword evidence="1" id="KW-0677">Repeat</keyword>
<evidence type="ECO:0000259" key="4">
    <source>
        <dbReference type="Pfam" id="PF23559"/>
    </source>
</evidence>
<evidence type="ECO:0008006" key="8">
    <source>
        <dbReference type="Google" id="ProtNLM"/>
    </source>
</evidence>
<dbReference type="EMBL" id="LT934112">
    <property type="protein sequence ID" value="VAH12143.1"/>
    <property type="molecule type" value="Genomic_DNA"/>
</dbReference>
<dbReference type="PANTHER" id="PTHR23155">
    <property type="entry name" value="DISEASE RESISTANCE PROTEIN RP"/>
    <property type="match status" value="1"/>
</dbReference>
<dbReference type="InterPro" id="IPR032675">
    <property type="entry name" value="LRR_dom_sf"/>
</dbReference>
<dbReference type="Gramene" id="TRITD1Bv1G002490.1">
    <property type="protein sequence ID" value="TRITD1Bv1G002490.1"/>
    <property type="gene ID" value="TRITD1Bv1G002490"/>
</dbReference>
<dbReference type="SUPFAM" id="SSF52540">
    <property type="entry name" value="P-loop containing nucleoside triphosphate hydrolases"/>
    <property type="match status" value="1"/>
</dbReference>
<reference evidence="6 7" key="1">
    <citation type="submission" date="2017-09" db="EMBL/GenBank/DDBJ databases">
        <authorList>
            <consortium name="International Durum Wheat Genome Sequencing Consortium (IDWGSC)"/>
            <person name="Milanesi L."/>
        </authorList>
    </citation>
    <scope>NUCLEOTIDE SEQUENCE [LARGE SCALE GENOMIC DNA]</scope>
    <source>
        <strain evidence="7">cv. Svevo</strain>
    </source>
</reference>
<dbReference type="Pfam" id="PF23598">
    <property type="entry name" value="LRR_14"/>
    <property type="match status" value="1"/>
</dbReference>
<dbReference type="SUPFAM" id="SSF52047">
    <property type="entry name" value="RNI-like"/>
    <property type="match status" value="1"/>
</dbReference>
<sequence>MDGLPLVCYSTGTVNSLLDKLAKLRNHSNPTEEFSNLTENFKKAVRSLKEDFCDKLGVPTVCMKQVRELVFEIEDWINQKAKTDMLDSSDTKEIQYFMTEISEVHERFTWYGDLFKEVLTEPGLDVVAPSNITINPRLPVEEKSFPGILEGPRDKIVKHLTEDKEGMRKVVSIVGMEGLGKTTLAKEIYSELQLRRQFECQAFVSAGRRPAMREILNDILRQVKPWSAKLSSYEKAKDVEEIITELQEYFGTKRYFIVVDGIWTVWAWKVINCALPNNLGSRVLITTCIKDVGKSCSIYRSDLVYEMEALSKKNSEILFLRSIARRGERVSDFEEVCGNMLLDMCDGMPLAIIVAANLLARKSEERTELKMLGKSIISSMKQYSPTKGMTNILHMSFADLSLPLRSCFLYLGLIPQDYTIKKDRLIRLWGAEGFIPRTNRECLWATGERFFNELISRRLIQPVFDYTDDQAFGCTIHGVILDFIRSMSREENFATRAAELCFGPFPCDTIRRLSLDSSNEDEVVTFSASTPHLSRMRSLIFFEDINDEEEMHVPLSIRASVDILWGFKLLQVLDLEDRKGLEDHHLAGIGELVQLRYLGLAGTGIRGLPEEIGELEQLETLDLRRNWYFGTTLPASIFKLQKLKHLLLFLLDVDVERIRVMHELEEASSFASGSNSLGMVVQLLRESECLRILDVRLGASPVTNLMYFFDEVVKSKLQSLSLNCEDFDDEEVSLLVDSWVEVTAPPENKFDPPRFELVLLDLPLGRVPPNMGSLSSLTHLHIQLEQAKAEDFQVLGGLINLVLLNMVAKSCFLEGSRFIIKKGTFLHLKVFSFIIRDSWMGLEFKEGAMPQLQRLWRTLVVITARDRFEYLDIGIEHLTCTTVHVMINCTNATYSQVDAAEAAIRAKISEPVLVLSRINETCMKDEGQLSIHQDEGHSLDLHKDDDDKMWKAWEKIGKSSLQSIREKRVLPSVFL</sequence>
<evidence type="ECO:0000259" key="5">
    <source>
        <dbReference type="Pfam" id="PF23598"/>
    </source>
</evidence>
<dbReference type="GO" id="GO:0042742">
    <property type="term" value="P:defense response to bacterium"/>
    <property type="evidence" value="ECO:0007669"/>
    <property type="project" value="UniProtKB-ARBA"/>
</dbReference>
<proteinExistence type="predicted"/>
<dbReference type="Pfam" id="PF00931">
    <property type="entry name" value="NB-ARC"/>
    <property type="match status" value="1"/>
</dbReference>
<evidence type="ECO:0000256" key="1">
    <source>
        <dbReference type="ARBA" id="ARBA00022737"/>
    </source>
</evidence>
<organism evidence="6 7">
    <name type="scientific">Triticum turgidum subsp. durum</name>
    <name type="common">Durum wheat</name>
    <name type="synonym">Triticum durum</name>
    <dbReference type="NCBI Taxonomy" id="4567"/>
    <lineage>
        <taxon>Eukaryota</taxon>
        <taxon>Viridiplantae</taxon>
        <taxon>Streptophyta</taxon>
        <taxon>Embryophyta</taxon>
        <taxon>Tracheophyta</taxon>
        <taxon>Spermatophyta</taxon>
        <taxon>Magnoliopsida</taxon>
        <taxon>Liliopsida</taxon>
        <taxon>Poales</taxon>
        <taxon>Poaceae</taxon>
        <taxon>BOP clade</taxon>
        <taxon>Pooideae</taxon>
        <taxon>Triticodae</taxon>
        <taxon>Triticeae</taxon>
        <taxon>Triticinae</taxon>
        <taxon>Triticum</taxon>
    </lineage>
</organism>
<dbReference type="GO" id="GO:0002758">
    <property type="term" value="P:innate immune response-activating signaling pathway"/>
    <property type="evidence" value="ECO:0007669"/>
    <property type="project" value="UniProtKB-ARBA"/>
</dbReference>
<dbReference type="OMA" id="IPRTNRE"/>
<dbReference type="Pfam" id="PF23559">
    <property type="entry name" value="WHD_DRP"/>
    <property type="match status" value="1"/>
</dbReference>
<dbReference type="Gene3D" id="1.10.10.10">
    <property type="entry name" value="Winged helix-like DNA-binding domain superfamily/Winged helix DNA-binding domain"/>
    <property type="match status" value="1"/>
</dbReference>
<dbReference type="InterPro" id="IPR002182">
    <property type="entry name" value="NB-ARC"/>
</dbReference>
<feature type="domain" description="Disease resistance protein winged helix" evidence="4">
    <location>
        <begin position="414"/>
        <end position="484"/>
    </location>
</feature>
<dbReference type="InterPro" id="IPR036388">
    <property type="entry name" value="WH-like_DNA-bd_sf"/>
</dbReference>
<accession>A0A9R0V190</accession>
<name>A0A9R0V190_TRITD</name>
<dbReference type="GO" id="GO:0043531">
    <property type="term" value="F:ADP binding"/>
    <property type="evidence" value="ECO:0007669"/>
    <property type="project" value="InterPro"/>
</dbReference>
<keyword evidence="2" id="KW-0611">Plant defense</keyword>
<dbReference type="AlphaFoldDB" id="A0A9R0V190"/>
<keyword evidence="7" id="KW-1185">Reference proteome</keyword>
<evidence type="ECO:0000256" key="2">
    <source>
        <dbReference type="ARBA" id="ARBA00022821"/>
    </source>
</evidence>
<evidence type="ECO:0000259" key="3">
    <source>
        <dbReference type="Pfam" id="PF00931"/>
    </source>
</evidence>
<dbReference type="FunFam" id="1.10.10.10:FF:000322">
    <property type="entry name" value="Probable disease resistance protein At1g63360"/>
    <property type="match status" value="1"/>
</dbReference>
<dbReference type="PRINTS" id="PR00364">
    <property type="entry name" value="DISEASERSIST"/>
</dbReference>
<evidence type="ECO:0000313" key="7">
    <source>
        <dbReference type="Proteomes" id="UP000324705"/>
    </source>
</evidence>
<dbReference type="Gene3D" id="3.80.10.10">
    <property type="entry name" value="Ribonuclease Inhibitor"/>
    <property type="match status" value="1"/>
</dbReference>
<feature type="domain" description="NB-ARC" evidence="3">
    <location>
        <begin position="152"/>
        <end position="319"/>
    </location>
</feature>
<evidence type="ECO:0000313" key="6">
    <source>
        <dbReference type="EMBL" id="VAH12143.1"/>
    </source>
</evidence>
<gene>
    <name evidence="6" type="ORF">TRITD_1Bv1G002490</name>
</gene>
<dbReference type="GO" id="GO:0009626">
    <property type="term" value="P:plant-type hypersensitive response"/>
    <property type="evidence" value="ECO:0007669"/>
    <property type="project" value="UniProtKB-ARBA"/>
</dbReference>
<dbReference type="InterPro" id="IPR044974">
    <property type="entry name" value="Disease_R_plants"/>
</dbReference>
<dbReference type="InterPro" id="IPR027417">
    <property type="entry name" value="P-loop_NTPase"/>
</dbReference>
<feature type="domain" description="Disease resistance R13L4/SHOC-2-like LRR" evidence="5">
    <location>
        <begin position="564"/>
        <end position="908"/>
    </location>
</feature>
<dbReference type="InterPro" id="IPR058922">
    <property type="entry name" value="WHD_DRP"/>
</dbReference>
<dbReference type="InterPro" id="IPR055414">
    <property type="entry name" value="LRR_R13L4/SHOC2-like"/>
</dbReference>